<keyword evidence="4 7" id="KW-1133">Transmembrane helix</keyword>
<evidence type="ECO:0000256" key="5">
    <source>
        <dbReference type="ARBA" id="ARBA00023136"/>
    </source>
</evidence>
<keyword evidence="9" id="KW-1185">Reference proteome</keyword>
<organism evidence="8 9">
    <name type="scientific">Mycoplana ramosa</name>
    <name type="common">Mycoplana bullata</name>
    <dbReference type="NCBI Taxonomy" id="40837"/>
    <lineage>
        <taxon>Bacteria</taxon>
        <taxon>Pseudomonadati</taxon>
        <taxon>Pseudomonadota</taxon>
        <taxon>Alphaproteobacteria</taxon>
        <taxon>Hyphomicrobiales</taxon>
        <taxon>Rhizobiaceae</taxon>
        <taxon>Mycoplana</taxon>
    </lineage>
</organism>
<comment type="subcellular location">
    <subcellularLocation>
        <location evidence="1">Cell membrane</location>
        <topology evidence="1">Multi-pass membrane protein</topology>
    </subcellularLocation>
</comment>
<feature type="transmembrane region" description="Helical" evidence="7">
    <location>
        <begin position="382"/>
        <end position="400"/>
    </location>
</feature>
<dbReference type="PANTHER" id="PTHR30482">
    <property type="entry name" value="HIGH-AFFINITY BRANCHED-CHAIN AMINO ACID TRANSPORT SYSTEM PERMEASE"/>
    <property type="match status" value="1"/>
</dbReference>
<evidence type="ECO:0000313" key="8">
    <source>
        <dbReference type="EMBL" id="MFD1329215.1"/>
    </source>
</evidence>
<dbReference type="NCBIfam" id="NF008450">
    <property type="entry name" value="PRK11301.1"/>
    <property type="match status" value="1"/>
</dbReference>
<evidence type="ECO:0000256" key="7">
    <source>
        <dbReference type="SAM" id="Phobius"/>
    </source>
</evidence>
<accession>A0ABW3YZI2</accession>
<dbReference type="PANTHER" id="PTHR30482:SF20">
    <property type="entry name" value="HIGH-AFFINITY BRANCHED-CHAIN AMINO ACID TRANSPORT SYSTEM PERMEASE PROTEIN LIVM"/>
    <property type="match status" value="1"/>
</dbReference>
<dbReference type="Pfam" id="PF02653">
    <property type="entry name" value="BPD_transp_2"/>
    <property type="match status" value="1"/>
</dbReference>
<evidence type="ECO:0000256" key="2">
    <source>
        <dbReference type="ARBA" id="ARBA00022475"/>
    </source>
</evidence>
<keyword evidence="5 7" id="KW-0472">Membrane</keyword>
<dbReference type="RefSeq" id="WP_374835713.1">
    <property type="nucleotide sequence ID" value="NZ_JBHEEW010000002.1"/>
</dbReference>
<feature type="transmembrane region" description="Helical" evidence="7">
    <location>
        <begin position="139"/>
        <end position="158"/>
    </location>
</feature>
<reference evidence="9" key="1">
    <citation type="journal article" date="2019" name="Int. J. Syst. Evol. Microbiol.">
        <title>The Global Catalogue of Microorganisms (GCM) 10K type strain sequencing project: providing services to taxonomists for standard genome sequencing and annotation.</title>
        <authorList>
            <consortium name="The Broad Institute Genomics Platform"/>
            <consortium name="The Broad Institute Genome Sequencing Center for Infectious Disease"/>
            <person name="Wu L."/>
            <person name="Ma J."/>
        </authorList>
    </citation>
    <scope>NUCLEOTIDE SEQUENCE [LARGE SCALE GENOMIC DNA]</scope>
    <source>
        <strain evidence="9">CCUG 55609</strain>
    </source>
</reference>
<feature type="transmembrane region" description="Helical" evidence="7">
    <location>
        <begin position="115"/>
        <end position="134"/>
    </location>
</feature>
<comment type="caution">
    <text evidence="8">The sequence shown here is derived from an EMBL/GenBank/DDBJ whole genome shotgun (WGS) entry which is preliminary data.</text>
</comment>
<feature type="transmembrane region" description="Helical" evidence="7">
    <location>
        <begin position="313"/>
        <end position="336"/>
    </location>
</feature>
<sequence>MEPNRFLTLSKQALLTFTVALILLGPISGLVLEGFGFRTELARAILLAAIVTAGRIAVSLVGATGFGQKLLGRFARNGAGVTVMTGEEKSHVLILALLFFAGLALPFFADKYFLGIAILALIYCLLGLGLNIVVGLAGLLDLGFVAFYAVGAYLLALGSQYLGLGFWGALIIAPFLAGLCGMILAFPVLKMHGDYLAVVTLGFGEIIRLVLNNWLEFTGGPNGAAAPAPTFLGLEFTRTARQGGVPIHEYLGIPYSADYKFWFIYIVLFLVVCLVIYAVERLRVMPLGRMWEALREDEIACRSLGVNHVFTKLTAFALGASTGGLAGVFFAVHQGFVNPTSFTFFESALILAIVVLGGLGSTVGVIAAALVLTVLPEMLRDFAEYRVLIFGVLMVVMMIWKPRGLVRVKRPAFFPSSPEQSGARSLPLAATAEAGR</sequence>
<dbReference type="CDD" id="cd06581">
    <property type="entry name" value="TM_PBP1_LivM_like"/>
    <property type="match status" value="1"/>
</dbReference>
<dbReference type="Proteomes" id="UP001597173">
    <property type="component" value="Unassembled WGS sequence"/>
</dbReference>
<protein>
    <submittedName>
        <fullName evidence="8">High-affinity branched-chain amino acid ABC transporter permease LivM</fullName>
    </submittedName>
</protein>
<evidence type="ECO:0000256" key="3">
    <source>
        <dbReference type="ARBA" id="ARBA00022692"/>
    </source>
</evidence>
<gene>
    <name evidence="8" type="primary">livM</name>
    <name evidence="8" type="ORF">ACFQ33_15100</name>
</gene>
<proteinExistence type="predicted"/>
<feature type="transmembrane region" description="Helical" evidence="7">
    <location>
        <begin position="164"/>
        <end position="186"/>
    </location>
</feature>
<feature type="transmembrane region" description="Helical" evidence="7">
    <location>
        <begin position="261"/>
        <end position="279"/>
    </location>
</feature>
<feature type="transmembrane region" description="Helical" evidence="7">
    <location>
        <begin position="45"/>
        <end position="66"/>
    </location>
</feature>
<feature type="region of interest" description="Disordered" evidence="6">
    <location>
        <begin position="415"/>
        <end position="436"/>
    </location>
</feature>
<evidence type="ECO:0000256" key="1">
    <source>
        <dbReference type="ARBA" id="ARBA00004651"/>
    </source>
</evidence>
<evidence type="ECO:0000256" key="6">
    <source>
        <dbReference type="SAM" id="MobiDB-lite"/>
    </source>
</evidence>
<evidence type="ECO:0000313" key="9">
    <source>
        <dbReference type="Proteomes" id="UP001597173"/>
    </source>
</evidence>
<dbReference type="EMBL" id="JBHTNF010000009">
    <property type="protein sequence ID" value="MFD1329215.1"/>
    <property type="molecule type" value="Genomic_DNA"/>
</dbReference>
<dbReference type="InterPro" id="IPR001851">
    <property type="entry name" value="ABC_transp_permease"/>
</dbReference>
<evidence type="ECO:0000256" key="4">
    <source>
        <dbReference type="ARBA" id="ARBA00022989"/>
    </source>
</evidence>
<feature type="transmembrane region" description="Helical" evidence="7">
    <location>
        <begin position="348"/>
        <end position="375"/>
    </location>
</feature>
<feature type="transmembrane region" description="Helical" evidence="7">
    <location>
        <begin position="92"/>
        <end position="109"/>
    </location>
</feature>
<keyword evidence="2" id="KW-1003">Cell membrane</keyword>
<dbReference type="InterPro" id="IPR043428">
    <property type="entry name" value="LivM-like"/>
</dbReference>
<name>A0ABW3YZI2_MYCRA</name>
<keyword evidence="3 7" id="KW-0812">Transmembrane</keyword>